<reference evidence="3 4" key="1">
    <citation type="submission" date="2019-10" db="EMBL/GenBank/DDBJ databases">
        <title>Genome Sequences from Six Type Strain Members of the Archaeal Family Sulfolobaceae: Acidianus ambivalens, Acidianus infernus, Metallosphaera prunae, Stygiolobus azoricus, Sulfolobus metallicus, and Sulfurisphaera ohwakuensis.</title>
        <authorList>
            <person name="Counts J.A."/>
            <person name="Kelly R.M."/>
        </authorList>
    </citation>
    <scope>NUCLEOTIDE SEQUENCE [LARGE SCALE GENOMIC DNA]</scope>
    <source>
        <strain evidence="3 4">TA-1</strain>
    </source>
</reference>
<keyword evidence="4" id="KW-1185">Reference proteome</keyword>
<dbReference type="KEGG" id="soh:D1869_06430"/>
<evidence type="ECO:0000313" key="3">
    <source>
        <dbReference type="EMBL" id="QGR16858.1"/>
    </source>
</evidence>
<keyword evidence="1" id="KW-1133">Transmembrane helix</keyword>
<protein>
    <submittedName>
        <fullName evidence="3">Uncharacterized protein</fullName>
    </submittedName>
</protein>
<organism evidence="3 4">
    <name type="scientific">Sulfurisphaera ohwakuensis</name>
    <dbReference type="NCBI Taxonomy" id="69656"/>
    <lineage>
        <taxon>Archaea</taxon>
        <taxon>Thermoproteota</taxon>
        <taxon>Thermoprotei</taxon>
        <taxon>Sulfolobales</taxon>
        <taxon>Sulfolobaceae</taxon>
        <taxon>Sulfurisphaera</taxon>
    </lineage>
</organism>
<dbReference type="Proteomes" id="UP000427373">
    <property type="component" value="Chromosome"/>
</dbReference>
<name>A0A650CGI5_SULOH</name>
<gene>
    <name evidence="3" type="ORF">D1869_06430</name>
    <name evidence="2" type="ORF">HNQ62_000443</name>
</gene>
<accession>A0A650CGI5</accession>
<dbReference type="GeneID" id="42800865"/>
<dbReference type="AlphaFoldDB" id="A0A650CGI5"/>
<evidence type="ECO:0000313" key="4">
    <source>
        <dbReference type="Proteomes" id="UP000427373"/>
    </source>
</evidence>
<dbReference type="OrthoDB" id="42084at2157"/>
<feature type="transmembrane region" description="Helical" evidence="1">
    <location>
        <begin position="323"/>
        <end position="341"/>
    </location>
</feature>
<dbReference type="RefSeq" id="WP_156014411.1">
    <property type="nucleotide sequence ID" value="NZ_CP045484.1"/>
</dbReference>
<sequence>MSLSIILFSFLIPGMIFSYTLYSSSYYTTQNQYLFYIYNFNMTWENTSFNVHVVSNFTTHTPPLPPHSNISSFNLNGVLTYYDLYYNQYYLPIISLFTNFTTSTFPINNGSVNIPVIKFYSPGGSYIIVSSQYGFPILIYNKTFENNIKFNFSVKLNFVKPLPNFIKTYNVYKVNLDYLFKGNTLHKEVYIVSPHATFSYHNLNIGNLTVSALNISSQGYATVILPIGEFPWVEPSGTIYVNGSAYSIIVQETSVYGNIFWETTYNYDNKSYPFMGVMIGHYYVLFFPDGGKISIIFSNFNQGEIVGIKETVLSSSDSLSPEYVLIGGFTVVIVIALVVFIRSRRK</sequence>
<keyword evidence="1" id="KW-0812">Transmembrane</keyword>
<reference evidence="2 5" key="2">
    <citation type="submission" date="2020-08" db="EMBL/GenBank/DDBJ databases">
        <title>Genomic Encyclopedia of Type Strains, Phase IV (KMG-IV): sequencing the most valuable type-strain genomes for metagenomic binning, comparative biology and taxonomic classification.</title>
        <authorList>
            <person name="Goeker M."/>
        </authorList>
    </citation>
    <scope>NUCLEOTIDE SEQUENCE [LARGE SCALE GENOMIC DNA]</scope>
    <source>
        <strain evidence="2 5">DSM 12421</strain>
    </source>
</reference>
<evidence type="ECO:0000313" key="2">
    <source>
        <dbReference type="EMBL" id="MBB5252725.1"/>
    </source>
</evidence>
<evidence type="ECO:0000256" key="1">
    <source>
        <dbReference type="SAM" id="Phobius"/>
    </source>
</evidence>
<proteinExistence type="predicted"/>
<evidence type="ECO:0000313" key="5">
    <source>
        <dbReference type="Proteomes" id="UP000582213"/>
    </source>
</evidence>
<dbReference type="EMBL" id="JACHFY010000001">
    <property type="protein sequence ID" value="MBB5252725.1"/>
    <property type="molecule type" value="Genomic_DNA"/>
</dbReference>
<keyword evidence="1" id="KW-0472">Membrane</keyword>
<dbReference type="Proteomes" id="UP000582213">
    <property type="component" value="Unassembled WGS sequence"/>
</dbReference>
<dbReference type="EMBL" id="CP045484">
    <property type="protein sequence ID" value="QGR16858.1"/>
    <property type="molecule type" value="Genomic_DNA"/>
</dbReference>